<keyword evidence="2" id="KW-1185">Reference proteome</keyword>
<evidence type="ECO:0000313" key="2">
    <source>
        <dbReference type="Proteomes" id="UP001153954"/>
    </source>
</evidence>
<dbReference type="AlphaFoldDB" id="A0AAU9TN75"/>
<dbReference type="Proteomes" id="UP001153954">
    <property type="component" value="Unassembled WGS sequence"/>
</dbReference>
<dbReference type="EMBL" id="CAKOGL010000007">
    <property type="protein sequence ID" value="CAH2088154.1"/>
    <property type="molecule type" value="Genomic_DNA"/>
</dbReference>
<comment type="caution">
    <text evidence="1">The sequence shown here is derived from an EMBL/GenBank/DDBJ whole genome shotgun (WGS) entry which is preliminary data.</text>
</comment>
<gene>
    <name evidence="1" type="ORF">EEDITHA_LOCUS4342</name>
</gene>
<reference evidence="1" key="1">
    <citation type="submission" date="2022-03" db="EMBL/GenBank/DDBJ databases">
        <authorList>
            <person name="Tunstrom K."/>
        </authorList>
    </citation>
    <scope>NUCLEOTIDE SEQUENCE</scope>
</reference>
<name>A0AAU9TN75_EUPED</name>
<protein>
    <submittedName>
        <fullName evidence="1">Uncharacterized protein</fullName>
    </submittedName>
</protein>
<sequence length="223" mass="22992">MESSFALFRSNGLISLSVRNGLAKHTIRSNDSWKALNVVINFSMPFPIGSSTSNIKPLVLTFCGIESPGTEIGNGSLMAGNVNVLLAAADNLPFADGVSFRGGDSVPLDDNVPLALVDGVLSSAADSVSLLDTNKGSSAAGDDSVLFEIDGRVSLTLGDTASLSADDGLSLVDDDSCPSADGVSVSLASNDSDPLVGIDNISSAVDFVLLQPVMFQFLETMSR</sequence>
<organism evidence="1 2">
    <name type="scientific">Euphydryas editha</name>
    <name type="common">Edith's checkerspot</name>
    <dbReference type="NCBI Taxonomy" id="104508"/>
    <lineage>
        <taxon>Eukaryota</taxon>
        <taxon>Metazoa</taxon>
        <taxon>Ecdysozoa</taxon>
        <taxon>Arthropoda</taxon>
        <taxon>Hexapoda</taxon>
        <taxon>Insecta</taxon>
        <taxon>Pterygota</taxon>
        <taxon>Neoptera</taxon>
        <taxon>Endopterygota</taxon>
        <taxon>Lepidoptera</taxon>
        <taxon>Glossata</taxon>
        <taxon>Ditrysia</taxon>
        <taxon>Papilionoidea</taxon>
        <taxon>Nymphalidae</taxon>
        <taxon>Nymphalinae</taxon>
        <taxon>Euphydryas</taxon>
    </lineage>
</organism>
<accession>A0AAU9TN75</accession>
<proteinExistence type="predicted"/>
<evidence type="ECO:0000313" key="1">
    <source>
        <dbReference type="EMBL" id="CAH2088154.1"/>
    </source>
</evidence>